<gene>
    <name evidence="1" type="ORF">MRB53_034540</name>
</gene>
<keyword evidence="2" id="KW-1185">Reference proteome</keyword>
<proteinExistence type="predicted"/>
<comment type="caution">
    <text evidence="1">The sequence shown here is derived from an EMBL/GenBank/DDBJ whole genome shotgun (WGS) entry which is preliminary data.</text>
</comment>
<accession>A0ACC2K2E1</accession>
<evidence type="ECO:0000313" key="1">
    <source>
        <dbReference type="EMBL" id="KAJ8615168.1"/>
    </source>
</evidence>
<protein>
    <submittedName>
        <fullName evidence="1">Uncharacterized protein</fullName>
    </submittedName>
</protein>
<name>A0ACC2K2E1_PERAE</name>
<evidence type="ECO:0000313" key="2">
    <source>
        <dbReference type="Proteomes" id="UP001234297"/>
    </source>
</evidence>
<sequence>MQSCSCSMARRSSWSSSSLDQDHCGWKGLYQITSIRWDSGIHSSSERYSPISRDSSHSSVSLVVSLDSYPFMENPTTELQEYDAPCVVSSLSRGGMKSLRVNFLITLGTLGRDPSVAPSEAVEEVSAFSRTSCFV</sequence>
<dbReference type="EMBL" id="CM056820">
    <property type="protein sequence ID" value="KAJ8615168.1"/>
    <property type="molecule type" value="Genomic_DNA"/>
</dbReference>
<reference evidence="1 2" key="1">
    <citation type="journal article" date="2022" name="Hortic Res">
        <title>A haplotype resolved chromosomal level avocado genome allows analysis of novel avocado genes.</title>
        <authorList>
            <person name="Nath O."/>
            <person name="Fletcher S.J."/>
            <person name="Hayward A."/>
            <person name="Shaw L.M."/>
            <person name="Masouleh A.K."/>
            <person name="Furtado A."/>
            <person name="Henry R.J."/>
            <person name="Mitter N."/>
        </authorList>
    </citation>
    <scope>NUCLEOTIDE SEQUENCE [LARGE SCALE GENOMIC DNA]</scope>
    <source>
        <strain evidence="2">cv. Hass</strain>
    </source>
</reference>
<organism evidence="1 2">
    <name type="scientific">Persea americana</name>
    <name type="common">Avocado</name>
    <dbReference type="NCBI Taxonomy" id="3435"/>
    <lineage>
        <taxon>Eukaryota</taxon>
        <taxon>Viridiplantae</taxon>
        <taxon>Streptophyta</taxon>
        <taxon>Embryophyta</taxon>
        <taxon>Tracheophyta</taxon>
        <taxon>Spermatophyta</taxon>
        <taxon>Magnoliopsida</taxon>
        <taxon>Magnoliidae</taxon>
        <taxon>Laurales</taxon>
        <taxon>Lauraceae</taxon>
        <taxon>Persea</taxon>
    </lineage>
</organism>
<dbReference type="Proteomes" id="UP001234297">
    <property type="component" value="Chromosome 12"/>
</dbReference>